<feature type="compositionally biased region" description="Polar residues" evidence="1">
    <location>
        <begin position="18"/>
        <end position="33"/>
    </location>
</feature>
<feature type="compositionally biased region" description="Low complexity" evidence="1">
    <location>
        <begin position="67"/>
        <end position="82"/>
    </location>
</feature>
<name>A0A6J7I902_9ZZZZ</name>
<organism evidence="2">
    <name type="scientific">freshwater metagenome</name>
    <dbReference type="NCBI Taxonomy" id="449393"/>
    <lineage>
        <taxon>unclassified sequences</taxon>
        <taxon>metagenomes</taxon>
        <taxon>ecological metagenomes</taxon>
    </lineage>
</organism>
<protein>
    <submittedName>
        <fullName evidence="2">Unannotated protein</fullName>
    </submittedName>
</protein>
<accession>A0A6J7I902</accession>
<gene>
    <name evidence="2" type="ORF">UFOPK3564_02174</name>
</gene>
<dbReference type="EMBL" id="CAFBMK010000140">
    <property type="protein sequence ID" value="CAB4927375.1"/>
    <property type="molecule type" value="Genomic_DNA"/>
</dbReference>
<proteinExistence type="predicted"/>
<evidence type="ECO:0000256" key="1">
    <source>
        <dbReference type="SAM" id="MobiDB-lite"/>
    </source>
</evidence>
<feature type="compositionally biased region" description="Low complexity" evidence="1">
    <location>
        <begin position="38"/>
        <end position="49"/>
    </location>
</feature>
<reference evidence="2" key="1">
    <citation type="submission" date="2020-05" db="EMBL/GenBank/DDBJ databases">
        <authorList>
            <person name="Chiriac C."/>
            <person name="Salcher M."/>
            <person name="Ghai R."/>
            <person name="Kavagutti S V."/>
        </authorList>
    </citation>
    <scope>NUCLEOTIDE SEQUENCE</scope>
</reference>
<evidence type="ECO:0000313" key="2">
    <source>
        <dbReference type="EMBL" id="CAB4927375.1"/>
    </source>
</evidence>
<sequence length="82" mass="8477">MPPPPSTDVTLPGAATSRLRSPTTSTVLRTSSAAGCGRSSVVRSSTRQRPLNRSSTCIRQSAGSGEVISSIVRPVRRSPSGP</sequence>
<dbReference type="AlphaFoldDB" id="A0A6J7I902"/>
<feature type="region of interest" description="Disordered" evidence="1">
    <location>
        <begin position="1"/>
        <end position="82"/>
    </location>
</feature>
<feature type="compositionally biased region" description="Polar residues" evidence="1">
    <location>
        <begin position="51"/>
        <end position="63"/>
    </location>
</feature>